<keyword evidence="1" id="KW-0378">Hydrolase</keyword>
<comment type="caution">
    <text evidence="1">The sequence shown here is derived from an EMBL/GenBank/DDBJ whole genome shotgun (WGS) entry which is preliminary data.</text>
</comment>
<keyword evidence="2" id="KW-1185">Reference proteome</keyword>
<reference evidence="1 2" key="1">
    <citation type="submission" date="2019-03" db="EMBL/GenBank/DDBJ databases">
        <title>Draft genome sequences of novel Actinobacteria.</title>
        <authorList>
            <person name="Sahin N."/>
            <person name="Ay H."/>
            <person name="Saygin H."/>
        </authorList>
    </citation>
    <scope>NUCLEOTIDE SEQUENCE [LARGE SCALE GENOMIC DNA]</scope>
    <source>
        <strain evidence="1 2">CH32</strain>
    </source>
</reference>
<proteinExistence type="predicted"/>
<sequence length="45" mass="4843">MTPIQRHLAEEVALDHLDGLISRREALRRLGLLGLGLPAAAALLT</sequence>
<name>A0A4R4XJ27_9ACTN</name>
<evidence type="ECO:0000313" key="2">
    <source>
        <dbReference type="Proteomes" id="UP000295302"/>
    </source>
</evidence>
<dbReference type="AlphaFoldDB" id="A0A4R4XJ27"/>
<dbReference type="Proteomes" id="UP000295302">
    <property type="component" value="Unassembled WGS sequence"/>
</dbReference>
<accession>A0A4R4XJ27</accession>
<evidence type="ECO:0000313" key="1">
    <source>
        <dbReference type="EMBL" id="TDD31068.1"/>
    </source>
</evidence>
<dbReference type="GO" id="GO:0016787">
    <property type="term" value="F:hydrolase activity"/>
    <property type="evidence" value="ECO:0007669"/>
    <property type="project" value="UniProtKB-KW"/>
</dbReference>
<protein>
    <submittedName>
        <fullName evidence="1">Dienelactone hydrolase family protein</fullName>
    </submittedName>
</protein>
<feature type="non-terminal residue" evidence="1">
    <location>
        <position position="45"/>
    </location>
</feature>
<organism evidence="1 2">
    <name type="scientific">Nonomuraea terrae</name>
    <dbReference type="NCBI Taxonomy" id="2530383"/>
    <lineage>
        <taxon>Bacteria</taxon>
        <taxon>Bacillati</taxon>
        <taxon>Actinomycetota</taxon>
        <taxon>Actinomycetes</taxon>
        <taxon>Streptosporangiales</taxon>
        <taxon>Streptosporangiaceae</taxon>
        <taxon>Nonomuraea</taxon>
    </lineage>
</organism>
<dbReference type="EMBL" id="SMKQ01000332">
    <property type="protein sequence ID" value="TDD31068.1"/>
    <property type="molecule type" value="Genomic_DNA"/>
</dbReference>
<gene>
    <name evidence="1" type="ORF">E1286_45385</name>
</gene>